<sequence length="207" mass="23247">MTISFYGEGCFKVMSGETTVLTDPPHASSGLATPRFKFDVLLKTLTPLPINQPDDESVGQIIGPGEYNIKGINIAGFNLLKESSEKFFKTVFLLEVESLRLAFLGHISQIPELEIDEHFEEIDILFIPAGGKPFLEQKSAVKLIKQIEPKIVIPSFYKISGLKRPADDLKIFLEEINHQKIEPQEKLTIKKKDLAEIKKTKIVTLKP</sequence>
<dbReference type="InterPro" id="IPR036866">
    <property type="entry name" value="RibonucZ/Hydroxyglut_hydro"/>
</dbReference>
<evidence type="ECO:0000313" key="1">
    <source>
        <dbReference type="EMBL" id="KKR89205.1"/>
    </source>
</evidence>
<gene>
    <name evidence="1" type="ORF">UU38_C0001G0107</name>
</gene>
<proteinExistence type="predicted"/>
<dbReference type="Proteomes" id="UP000033918">
    <property type="component" value="Unassembled WGS sequence"/>
</dbReference>
<dbReference type="AlphaFoldDB" id="A0A0G0WXS3"/>
<reference evidence="1 2" key="1">
    <citation type="journal article" date="2015" name="Nature">
        <title>rRNA introns, odd ribosomes, and small enigmatic genomes across a large radiation of phyla.</title>
        <authorList>
            <person name="Brown C.T."/>
            <person name="Hug L.A."/>
            <person name="Thomas B.C."/>
            <person name="Sharon I."/>
            <person name="Castelle C.J."/>
            <person name="Singh A."/>
            <person name="Wilkins M.J."/>
            <person name="Williams K.H."/>
            <person name="Banfield J.F."/>
        </authorList>
    </citation>
    <scope>NUCLEOTIDE SEQUENCE [LARGE SCALE GENOMIC DNA]</scope>
</reference>
<dbReference type="EMBL" id="LCAK01000001">
    <property type="protein sequence ID" value="KKR89205.1"/>
    <property type="molecule type" value="Genomic_DNA"/>
</dbReference>
<name>A0A0G0WXS3_9BACT</name>
<dbReference type="SUPFAM" id="SSF56281">
    <property type="entry name" value="Metallo-hydrolase/oxidoreductase"/>
    <property type="match status" value="1"/>
</dbReference>
<evidence type="ECO:0000313" key="2">
    <source>
        <dbReference type="Proteomes" id="UP000033918"/>
    </source>
</evidence>
<dbReference type="PANTHER" id="PTHR39189">
    <property type="entry name" value="UPF0173 METAL-DEPENDENT HYDROLASE YTKL"/>
    <property type="match status" value="1"/>
</dbReference>
<comment type="caution">
    <text evidence="1">The sequence shown here is derived from an EMBL/GenBank/DDBJ whole genome shotgun (WGS) entry which is preliminary data.</text>
</comment>
<organism evidence="1 2">
    <name type="scientific">Candidatus Wolfebacteria bacterium GW2011_GWB1_41_12</name>
    <dbReference type="NCBI Taxonomy" id="1619006"/>
    <lineage>
        <taxon>Bacteria</taxon>
        <taxon>Candidatus Wolfeibacteriota</taxon>
    </lineage>
</organism>
<protein>
    <submittedName>
        <fullName evidence="1">Zn-dependent hydrolase of the beta-lactamase fold-like protein</fullName>
    </submittedName>
</protein>
<accession>A0A0G0WXS3</accession>
<dbReference type="GO" id="GO:0016787">
    <property type="term" value="F:hydrolase activity"/>
    <property type="evidence" value="ECO:0007669"/>
    <property type="project" value="UniProtKB-KW"/>
</dbReference>
<dbReference type="PANTHER" id="PTHR39189:SF1">
    <property type="entry name" value="UPF0173 METAL-DEPENDENT HYDROLASE YTKL"/>
    <property type="match status" value="1"/>
</dbReference>
<dbReference type="Pfam" id="PF13483">
    <property type="entry name" value="Lactamase_B_3"/>
    <property type="match status" value="1"/>
</dbReference>
<dbReference type="Gene3D" id="3.60.15.10">
    <property type="entry name" value="Ribonuclease Z/Hydroxyacylglutathione hydrolase-like"/>
    <property type="match status" value="1"/>
</dbReference>
<keyword evidence="1" id="KW-0378">Hydrolase</keyword>